<protein>
    <recommendedName>
        <fullName evidence="8">Helicase</fullName>
    </recommendedName>
</protein>
<evidence type="ECO:0000259" key="5">
    <source>
        <dbReference type="PROSITE" id="PS51194"/>
    </source>
</evidence>
<dbReference type="GeneID" id="301818041"/>
<evidence type="ECO:0000256" key="1">
    <source>
        <dbReference type="ARBA" id="ARBA00022801"/>
    </source>
</evidence>
<keyword evidence="2" id="KW-0479">Metal-binding</keyword>
<dbReference type="SUPFAM" id="SSF52540">
    <property type="entry name" value="P-loop containing nucleoside triphosphate hydrolases"/>
    <property type="match status" value="2"/>
</dbReference>
<organism evidence="6 7">
    <name type="scientific">Bradyrhizobium oligotrophicum S58</name>
    <dbReference type="NCBI Taxonomy" id="1245469"/>
    <lineage>
        <taxon>Bacteria</taxon>
        <taxon>Pseudomonadati</taxon>
        <taxon>Pseudomonadota</taxon>
        <taxon>Alphaproteobacteria</taxon>
        <taxon>Hyphomicrobiales</taxon>
        <taxon>Nitrobacteraceae</taxon>
        <taxon>Bradyrhizobium</taxon>
    </lineage>
</organism>
<dbReference type="HOGENOM" id="CLU_000315_21_0_5"/>
<dbReference type="GO" id="GO:0008270">
    <property type="term" value="F:zinc ion binding"/>
    <property type="evidence" value="ECO:0007669"/>
    <property type="project" value="UniProtKB-KW"/>
</dbReference>
<evidence type="ECO:0000313" key="7">
    <source>
        <dbReference type="Proteomes" id="UP000011841"/>
    </source>
</evidence>
<reference evidence="6 7" key="1">
    <citation type="journal article" date="2013" name="Appl. Environ. Microbiol.">
        <title>Genome analysis suggests that the soil oligotrophic bacterium Agromonas oligotrophica (Bradyrhizobium oligotrophicum) is a nitrogen-fixing symbiont of Aeschynomene indica.</title>
        <authorList>
            <person name="Okubo T."/>
            <person name="Fukushima S."/>
            <person name="Itakura M."/>
            <person name="Oshima K."/>
            <person name="Longtonglang A."/>
            <person name="Teaumroong N."/>
            <person name="Mitsui H."/>
            <person name="Hattori M."/>
            <person name="Hattori R."/>
            <person name="Hattori T."/>
            <person name="Minamisawa K."/>
        </authorList>
    </citation>
    <scope>NUCLEOTIDE SEQUENCE [LARGE SCALE GENOMIC DNA]</scope>
    <source>
        <strain evidence="6 7">S58</strain>
    </source>
</reference>
<keyword evidence="2" id="KW-0863">Zinc-finger</keyword>
<keyword evidence="2" id="KW-0862">Zinc</keyword>
<evidence type="ECO:0000256" key="2">
    <source>
        <dbReference type="PROSITE-ProRule" id="PRU00325"/>
    </source>
</evidence>
<feature type="domain" description="Helicase C-terminal" evidence="5">
    <location>
        <begin position="936"/>
        <end position="1090"/>
    </location>
</feature>
<dbReference type="CDD" id="cd18012">
    <property type="entry name" value="DEXQc_arch_SWI2_SNF2"/>
    <property type="match status" value="1"/>
</dbReference>
<sequence length="1100" mass="121209">MPLPFKKPRDVRAFFSHAAFQKAELLQISGSVADLDISEDGRELAASVQGSQAWAYDVEILLKPDKHGRVNVSGECSCPMRHNCKHVAAVLLEAIEQSSDMGPVETWPAKTAAAAKAKPLVLPPEIVSWLAKIGTVSRGDTYPAEVRQRLIYGVRVHTEAGQAPFPVALVWSVRLRKDDSFADVFSKVDNVGGGAERAPAFYRDSDIEILAHLGGQAYVGNMWAHRIGSAALMKRIVETGRAYWHDHTGPLLRWGDKRSGRIEWQPVGRRGIGARLVVDGVLALHAEAPVYADETLGIVGEVDPGIAPRTAHHLLSAPVVPSVLIGEVSRHLSRRLPSLDPAHLPAPPTEVVKIEAKPAPILRLLRGPYPGYGFRGEHGSGLPLGAVRLGFRYGPIEIDGSGSGAEVEAFHDGRVHLVTRAKADERKASKLLTELGLVPLRKVQTYNYGGHAGDLTFEDEGRWLQFVHLELGALHEQGFEIRIDDDFPYRLAESSGLVDMEIEGSGIDWFEFGFKIDVDGRPHDLAELLARLLAQPGILDALADADADAKHMYVPLPDGRHLALAAGRFLPVLLALQTMRLSGGAFDKSGKIKLSRAQLVPLLAHDPGAFKGPDDLRRLADLVRQHRQDELKLPAGFTATLRPYQQQGVAWLDLLRQADLGGVLADDMGLGKTVQVLALLALEKARGALTTPVLIVAPTSLMTNWFNEARKFVPELKVLVFHGAARKELIAQISEYDVVLTTYPLIARDHELILGRDWHMAILDEAQTIKNPNAATTRWLGAIKASHRFCLTGTPMENHLGELWSIMSFVNPGYLGDKTAFARNWRTPVEKEGNKMRAAALTRRVKPFLLRRTKEEVASELPAKIDIVETVEIDGKQRDLYDSIRAAMATKVRKALEERGLARSHIIVLEALLRLRQVCCDPRLVKLDKIERPSAKLDRLMEMVEELLSEGRKIIIFSQFTSMLALIEERFEAADIRYELLTGETRDRKHAIEAFQNGDSPVSLISLKAGGVGLNLTAADTVIIYDPWWNPAVEAQAIDRAHRIGQDKKVFVYRLVTAGTIEEKIGELKLRKQALADSLFDCEGNIGKALTEDDIAALLS</sequence>
<dbReference type="RefSeq" id="WP_015667334.1">
    <property type="nucleotide sequence ID" value="NC_020453.1"/>
</dbReference>
<dbReference type="InterPro" id="IPR007527">
    <property type="entry name" value="Znf_SWIM"/>
</dbReference>
<dbReference type="Pfam" id="PF04434">
    <property type="entry name" value="SWIM"/>
    <property type="match status" value="1"/>
</dbReference>
<dbReference type="GO" id="GO:0004386">
    <property type="term" value="F:helicase activity"/>
    <property type="evidence" value="ECO:0007669"/>
    <property type="project" value="UniProtKB-KW"/>
</dbReference>
<evidence type="ECO:0008006" key="8">
    <source>
        <dbReference type="Google" id="ProtNLM"/>
    </source>
</evidence>
<dbReference type="eggNOG" id="COG0553">
    <property type="taxonomic scope" value="Bacteria"/>
</dbReference>
<dbReference type="STRING" id="1245469.S58_42420"/>
<evidence type="ECO:0000313" key="6">
    <source>
        <dbReference type="EMBL" id="BAM90228.1"/>
    </source>
</evidence>
<dbReference type="PANTHER" id="PTHR10799">
    <property type="entry name" value="SNF2/RAD54 HELICASE FAMILY"/>
    <property type="match status" value="1"/>
</dbReference>
<dbReference type="PROSITE" id="PS51192">
    <property type="entry name" value="HELICASE_ATP_BIND_1"/>
    <property type="match status" value="1"/>
</dbReference>
<accession>M4Z938</accession>
<dbReference type="Gene3D" id="3.40.50.10810">
    <property type="entry name" value="Tandem AAA-ATPase domain"/>
    <property type="match status" value="1"/>
</dbReference>
<dbReference type="SMART" id="SM00490">
    <property type="entry name" value="HELICc"/>
    <property type="match status" value="1"/>
</dbReference>
<evidence type="ECO:0000259" key="3">
    <source>
        <dbReference type="PROSITE" id="PS50966"/>
    </source>
</evidence>
<dbReference type="eggNOG" id="COG4715">
    <property type="taxonomic scope" value="Bacteria"/>
</dbReference>
<dbReference type="InterPro" id="IPR027417">
    <property type="entry name" value="P-loop_NTPase"/>
</dbReference>
<dbReference type="InterPro" id="IPR000330">
    <property type="entry name" value="SNF2_N"/>
</dbReference>
<dbReference type="Gene3D" id="3.40.50.300">
    <property type="entry name" value="P-loop containing nucleotide triphosphate hydrolases"/>
    <property type="match status" value="1"/>
</dbReference>
<proteinExistence type="predicted"/>
<dbReference type="AlphaFoldDB" id="M4Z938"/>
<dbReference type="PATRIC" id="fig|1245469.3.peg.4342"/>
<dbReference type="GO" id="GO:0005524">
    <property type="term" value="F:ATP binding"/>
    <property type="evidence" value="ECO:0007669"/>
    <property type="project" value="InterPro"/>
</dbReference>
<name>M4Z938_9BRAD</name>
<feature type="domain" description="SWIM-type" evidence="3">
    <location>
        <begin position="56"/>
        <end position="95"/>
    </location>
</feature>
<gene>
    <name evidence="6" type="ORF">S58_42420</name>
</gene>
<dbReference type="OrthoDB" id="9814088at2"/>
<keyword evidence="7" id="KW-1185">Reference proteome</keyword>
<dbReference type="PROSITE" id="PS50966">
    <property type="entry name" value="ZF_SWIM"/>
    <property type="match status" value="1"/>
</dbReference>
<dbReference type="Pfam" id="PF00176">
    <property type="entry name" value="SNF2-rel_dom"/>
    <property type="match status" value="1"/>
</dbReference>
<dbReference type="Proteomes" id="UP000011841">
    <property type="component" value="Chromosome"/>
</dbReference>
<dbReference type="InterPro" id="IPR014001">
    <property type="entry name" value="Helicase_ATP-bd"/>
</dbReference>
<dbReference type="GO" id="GO:0016787">
    <property type="term" value="F:hydrolase activity"/>
    <property type="evidence" value="ECO:0007669"/>
    <property type="project" value="UniProtKB-KW"/>
</dbReference>
<dbReference type="InterPro" id="IPR001650">
    <property type="entry name" value="Helicase_C-like"/>
</dbReference>
<dbReference type="CDD" id="cd18793">
    <property type="entry name" value="SF2_C_SNF"/>
    <property type="match status" value="1"/>
</dbReference>
<dbReference type="SMART" id="SM00487">
    <property type="entry name" value="DEXDc"/>
    <property type="match status" value="1"/>
</dbReference>
<dbReference type="Pfam" id="PF00271">
    <property type="entry name" value="Helicase_C"/>
    <property type="match status" value="1"/>
</dbReference>
<dbReference type="EMBL" id="AP012603">
    <property type="protein sequence ID" value="BAM90228.1"/>
    <property type="molecule type" value="Genomic_DNA"/>
</dbReference>
<dbReference type="InterPro" id="IPR049730">
    <property type="entry name" value="SNF2/RAD54-like_C"/>
</dbReference>
<dbReference type="InterPro" id="IPR038718">
    <property type="entry name" value="SNF2-like_sf"/>
</dbReference>
<feature type="domain" description="Helicase ATP-binding" evidence="4">
    <location>
        <begin position="653"/>
        <end position="813"/>
    </location>
</feature>
<dbReference type="PROSITE" id="PS51194">
    <property type="entry name" value="HELICASE_CTER"/>
    <property type="match status" value="1"/>
</dbReference>
<keyword evidence="1" id="KW-0378">Hydrolase</keyword>
<dbReference type="KEGG" id="aol:S58_42420"/>
<evidence type="ECO:0000259" key="4">
    <source>
        <dbReference type="PROSITE" id="PS51192"/>
    </source>
</evidence>